<geneLocation type="plasmid" evidence="3">
    <name>ppv989-94</name>
</geneLocation>
<evidence type="ECO:0000256" key="1">
    <source>
        <dbReference type="SAM" id="Phobius"/>
    </source>
</evidence>
<dbReference type="EMBL" id="CP028352">
    <property type="protein sequence ID" value="AVV40034.1"/>
    <property type="molecule type" value="Genomic_DNA"/>
</dbReference>
<keyword evidence="1" id="KW-0472">Membrane</keyword>
<feature type="transmembrane region" description="Helical" evidence="1">
    <location>
        <begin position="134"/>
        <end position="154"/>
    </location>
</feature>
<feature type="transmembrane region" description="Helical" evidence="1">
    <location>
        <begin position="24"/>
        <end position="48"/>
    </location>
</feature>
<keyword evidence="1" id="KW-1133">Transmembrane helix</keyword>
<gene>
    <name evidence="2" type="ORF">C9381_22650</name>
</gene>
<feature type="transmembrane region" description="Helical" evidence="1">
    <location>
        <begin position="55"/>
        <end position="76"/>
    </location>
</feature>
<evidence type="ECO:0000313" key="2">
    <source>
        <dbReference type="EMBL" id="AVV40034.1"/>
    </source>
</evidence>
<feature type="transmembrane region" description="Helical" evidence="1">
    <location>
        <begin position="82"/>
        <end position="100"/>
    </location>
</feature>
<protein>
    <submittedName>
        <fullName evidence="2">Uncharacterized protein</fullName>
    </submittedName>
</protein>
<proteinExistence type="predicted"/>
<name>A0AAN1NVC9_9GAMM</name>
<reference evidence="2 3" key="1">
    <citation type="journal article" date="2018" name="Int J Genomics">
        <title>Comparative Genomics Analysis of Plasmid pPV989-94 from a Clinical Isolate of Pantoea vagans PV989.</title>
        <authorList>
            <person name="Xu L."/>
            <person name="Yin M."/>
            <person name="Zhu T."/>
            <person name="Lu J."/>
            <person name="Bao Q."/>
        </authorList>
    </citation>
    <scope>NUCLEOTIDE SEQUENCE [LARGE SCALE GENOMIC DNA]</scope>
    <source>
        <strain evidence="2 3">PV989</strain>
    </source>
</reference>
<sequence length="235" mass="27227">MGILAQAFFYKIPLELMSLDVMRIAYTSLYFIMVFFVILGFSFYYFLFRKKKSRIYVRLMMVFIFIYFPAVAYYSTKGFNQIYALIFAAVVICIEIGVILRNKEHLANVFNGKSWHYQDESEVGIINVINRCRVFLLVFLFIVVFPGAFLTSYINCHNKVEYDVFIENDYFAIVNYSADNILAKKIKNHQLSNGYYIFKTDAMEGKKITKLNIQLIPEVAPSGSPASPARLASLR</sequence>
<dbReference type="Proteomes" id="UP000241538">
    <property type="component" value="Plasmid pPV989-94"/>
</dbReference>
<keyword evidence="2" id="KW-0614">Plasmid</keyword>
<evidence type="ECO:0000313" key="3">
    <source>
        <dbReference type="Proteomes" id="UP000241538"/>
    </source>
</evidence>
<organism evidence="2 3">
    <name type="scientific">Pantoea vagans</name>
    <dbReference type="NCBI Taxonomy" id="470934"/>
    <lineage>
        <taxon>Bacteria</taxon>
        <taxon>Pseudomonadati</taxon>
        <taxon>Pseudomonadota</taxon>
        <taxon>Gammaproteobacteria</taxon>
        <taxon>Enterobacterales</taxon>
        <taxon>Erwiniaceae</taxon>
        <taxon>Pantoea</taxon>
    </lineage>
</organism>
<dbReference type="AlphaFoldDB" id="A0AAN1NVC9"/>
<keyword evidence="1" id="KW-0812">Transmembrane</keyword>
<accession>A0AAN1NVC9</accession>